<organism evidence="7">
    <name type="scientific">marine sediment metagenome</name>
    <dbReference type="NCBI Taxonomy" id="412755"/>
    <lineage>
        <taxon>unclassified sequences</taxon>
        <taxon>metagenomes</taxon>
        <taxon>ecological metagenomes</taxon>
    </lineage>
</organism>
<keyword evidence="5" id="KW-0472">Membrane</keyword>
<gene>
    <name evidence="7" type="ORF">S06H3_65395</name>
</gene>
<dbReference type="PANTHER" id="PTHR30606">
    <property type="entry name" value="LIPID A BIOSYNTHESIS LAUROYL ACYLTRANSFERASE"/>
    <property type="match status" value="1"/>
</dbReference>
<evidence type="ECO:0000256" key="2">
    <source>
        <dbReference type="ARBA" id="ARBA00022475"/>
    </source>
</evidence>
<accession>X1QIJ9</accession>
<proteinExistence type="predicted"/>
<evidence type="ECO:0000256" key="6">
    <source>
        <dbReference type="ARBA" id="ARBA00023315"/>
    </source>
</evidence>
<feature type="non-terminal residue" evidence="7">
    <location>
        <position position="96"/>
    </location>
</feature>
<reference evidence="7" key="1">
    <citation type="journal article" date="2014" name="Front. Microbiol.">
        <title>High frequency of phylogenetically diverse reductive dehalogenase-homologous genes in deep subseafloor sedimentary metagenomes.</title>
        <authorList>
            <person name="Kawai M."/>
            <person name="Futagami T."/>
            <person name="Toyoda A."/>
            <person name="Takaki Y."/>
            <person name="Nishi S."/>
            <person name="Hori S."/>
            <person name="Arai W."/>
            <person name="Tsubouchi T."/>
            <person name="Morono Y."/>
            <person name="Uchiyama I."/>
            <person name="Ito T."/>
            <person name="Fujiyama A."/>
            <person name="Inagaki F."/>
            <person name="Takami H."/>
        </authorList>
    </citation>
    <scope>NUCLEOTIDE SEQUENCE</scope>
    <source>
        <strain evidence="7">Expedition CK06-06</strain>
    </source>
</reference>
<dbReference type="AlphaFoldDB" id="X1QIJ9"/>
<protein>
    <recommendedName>
        <fullName evidence="8">1-acyl-sn-glycerol-3-phosphate acyltransferase</fullName>
    </recommendedName>
</protein>
<name>X1QIJ9_9ZZZZ</name>
<evidence type="ECO:0000256" key="1">
    <source>
        <dbReference type="ARBA" id="ARBA00004533"/>
    </source>
</evidence>
<dbReference type="GO" id="GO:0005886">
    <property type="term" value="C:plasma membrane"/>
    <property type="evidence" value="ECO:0007669"/>
    <property type="project" value="UniProtKB-SubCell"/>
</dbReference>
<dbReference type="CDD" id="cd07984">
    <property type="entry name" value="LPLAT_LABLAT-like"/>
    <property type="match status" value="1"/>
</dbReference>
<dbReference type="GO" id="GO:0016746">
    <property type="term" value="F:acyltransferase activity"/>
    <property type="evidence" value="ECO:0007669"/>
    <property type="project" value="UniProtKB-KW"/>
</dbReference>
<comment type="subcellular location">
    <subcellularLocation>
        <location evidence="1">Cell inner membrane</location>
    </subcellularLocation>
</comment>
<evidence type="ECO:0000256" key="3">
    <source>
        <dbReference type="ARBA" id="ARBA00022519"/>
    </source>
</evidence>
<evidence type="ECO:0000313" key="7">
    <source>
        <dbReference type="EMBL" id="GAI68307.1"/>
    </source>
</evidence>
<feature type="non-terminal residue" evidence="7">
    <location>
        <position position="1"/>
    </location>
</feature>
<dbReference type="InterPro" id="IPR004960">
    <property type="entry name" value="LipA_acyltrans"/>
</dbReference>
<keyword evidence="6" id="KW-0012">Acyltransferase</keyword>
<keyword evidence="4" id="KW-0808">Transferase</keyword>
<dbReference type="GO" id="GO:1901137">
    <property type="term" value="P:carbohydrate derivative biosynthetic process"/>
    <property type="evidence" value="ECO:0007669"/>
    <property type="project" value="UniProtKB-ARBA"/>
</dbReference>
<sequence>TFLGVLADQDSSRVRGVFVNFFGRPARTPVGPVLLAYKTGSPIVPMAIVRKNKNKYKIIVKPPVELTFSENREKDITNVTQKCMQVLESIIREHPD</sequence>
<evidence type="ECO:0000256" key="5">
    <source>
        <dbReference type="ARBA" id="ARBA00023136"/>
    </source>
</evidence>
<dbReference type="PANTHER" id="PTHR30606:SF10">
    <property type="entry name" value="PHOSPHATIDYLINOSITOL MANNOSIDE ACYLTRANSFERASE"/>
    <property type="match status" value="1"/>
</dbReference>
<keyword evidence="3" id="KW-0997">Cell inner membrane</keyword>
<dbReference type="EMBL" id="BARV01044017">
    <property type="protein sequence ID" value="GAI68307.1"/>
    <property type="molecule type" value="Genomic_DNA"/>
</dbReference>
<evidence type="ECO:0008006" key="8">
    <source>
        <dbReference type="Google" id="ProtNLM"/>
    </source>
</evidence>
<dbReference type="GO" id="GO:0008610">
    <property type="term" value="P:lipid biosynthetic process"/>
    <property type="evidence" value="ECO:0007669"/>
    <property type="project" value="UniProtKB-ARBA"/>
</dbReference>
<comment type="caution">
    <text evidence="7">The sequence shown here is derived from an EMBL/GenBank/DDBJ whole genome shotgun (WGS) entry which is preliminary data.</text>
</comment>
<evidence type="ECO:0000256" key="4">
    <source>
        <dbReference type="ARBA" id="ARBA00022679"/>
    </source>
</evidence>
<keyword evidence="2" id="KW-1003">Cell membrane</keyword>
<dbReference type="Pfam" id="PF03279">
    <property type="entry name" value="Lip_A_acyltrans"/>
    <property type="match status" value="1"/>
</dbReference>